<dbReference type="EMBL" id="OX465080">
    <property type="protein sequence ID" value="CAI9279824.1"/>
    <property type="molecule type" value="Genomic_DNA"/>
</dbReference>
<dbReference type="Proteomes" id="UP001177003">
    <property type="component" value="Chromosome 4"/>
</dbReference>
<feature type="compositionally biased region" description="Polar residues" evidence="1">
    <location>
        <begin position="199"/>
        <end position="222"/>
    </location>
</feature>
<evidence type="ECO:0000256" key="1">
    <source>
        <dbReference type="SAM" id="MobiDB-lite"/>
    </source>
</evidence>
<proteinExistence type="predicted"/>
<reference evidence="2" key="1">
    <citation type="submission" date="2023-04" db="EMBL/GenBank/DDBJ databases">
        <authorList>
            <person name="Vijverberg K."/>
            <person name="Xiong W."/>
            <person name="Schranz E."/>
        </authorList>
    </citation>
    <scope>NUCLEOTIDE SEQUENCE</scope>
</reference>
<accession>A0AA35YTI5</accession>
<evidence type="ECO:0000313" key="2">
    <source>
        <dbReference type="EMBL" id="CAI9279824.1"/>
    </source>
</evidence>
<dbReference type="AlphaFoldDB" id="A0AA35YTI5"/>
<gene>
    <name evidence="2" type="ORF">LSALG_LOCUS19601</name>
</gene>
<feature type="compositionally biased region" description="Basic and acidic residues" evidence="1">
    <location>
        <begin position="176"/>
        <end position="197"/>
    </location>
</feature>
<protein>
    <submittedName>
        <fullName evidence="2">Uncharacterized protein</fullName>
    </submittedName>
</protein>
<name>A0AA35YTI5_LACSI</name>
<feature type="region of interest" description="Disordered" evidence="1">
    <location>
        <begin position="176"/>
        <end position="222"/>
    </location>
</feature>
<sequence length="222" mass="25135">MPRSYIDAKCTKLWKIYIKHCPVSDHGMEVVALGCPNLVKLKVDRMEYYRNGINEDLWNCITSGDYHPWRLEQTGTAGSSDDVSLQAYKQKENDKKCLYELFGALPPVVYNYFEVESTEVNGPGDEGFLMNSEDEVMAYYSNNKVKKLLNKPFNLKFKGNSGFKGNSLSGKIVREESKVEKKESKNASEKVEKKLKGDSQGTSSSHKYANDIDSTLLTKGRM</sequence>
<evidence type="ECO:0000313" key="3">
    <source>
        <dbReference type="Proteomes" id="UP001177003"/>
    </source>
</evidence>
<keyword evidence="3" id="KW-1185">Reference proteome</keyword>
<organism evidence="2 3">
    <name type="scientific">Lactuca saligna</name>
    <name type="common">Willowleaf lettuce</name>
    <dbReference type="NCBI Taxonomy" id="75948"/>
    <lineage>
        <taxon>Eukaryota</taxon>
        <taxon>Viridiplantae</taxon>
        <taxon>Streptophyta</taxon>
        <taxon>Embryophyta</taxon>
        <taxon>Tracheophyta</taxon>
        <taxon>Spermatophyta</taxon>
        <taxon>Magnoliopsida</taxon>
        <taxon>eudicotyledons</taxon>
        <taxon>Gunneridae</taxon>
        <taxon>Pentapetalae</taxon>
        <taxon>asterids</taxon>
        <taxon>campanulids</taxon>
        <taxon>Asterales</taxon>
        <taxon>Asteraceae</taxon>
        <taxon>Cichorioideae</taxon>
        <taxon>Cichorieae</taxon>
        <taxon>Lactucinae</taxon>
        <taxon>Lactuca</taxon>
    </lineage>
</organism>